<name>A0AAW2R084_SESRA</name>
<feature type="signal peptide" evidence="1">
    <location>
        <begin position="1"/>
        <end position="18"/>
    </location>
</feature>
<protein>
    <submittedName>
        <fullName evidence="2">Uncharacterized protein</fullName>
    </submittedName>
</protein>
<dbReference type="AlphaFoldDB" id="A0AAW2R084"/>
<gene>
    <name evidence="2" type="ORF">Sradi_3274400</name>
</gene>
<reference evidence="2" key="1">
    <citation type="submission" date="2020-06" db="EMBL/GenBank/DDBJ databases">
        <authorList>
            <person name="Li T."/>
            <person name="Hu X."/>
            <person name="Zhang T."/>
            <person name="Song X."/>
            <person name="Zhang H."/>
            <person name="Dai N."/>
            <person name="Sheng W."/>
            <person name="Hou X."/>
            <person name="Wei L."/>
        </authorList>
    </citation>
    <scope>NUCLEOTIDE SEQUENCE</scope>
    <source>
        <strain evidence="2">G02</strain>
        <tissue evidence="2">Leaf</tissue>
    </source>
</reference>
<keyword evidence="1" id="KW-0732">Signal</keyword>
<sequence>MDLGGGMSMMALIFSGLASMPLSEIMYPRNFPPLTPKVHLAGFNFMPKIFSTGSIPPDP</sequence>
<evidence type="ECO:0000256" key="1">
    <source>
        <dbReference type="SAM" id="SignalP"/>
    </source>
</evidence>
<evidence type="ECO:0000313" key="2">
    <source>
        <dbReference type="EMBL" id="KAL0373587.1"/>
    </source>
</evidence>
<accession>A0AAW2R084</accession>
<reference evidence="2" key="2">
    <citation type="journal article" date="2024" name="Plant">
        <title>Genomic evolution and insights into agronomic trait innovations of Sesamum species.</title>
        <authorList>
            <person name="Miao H."/>
            <person name="Wang L."/>
            <person name="Qu L."/>
            <person name="Liu H."/>
            <person name="Sun Y."/>
            <person name="Le M."/>
            <person name="Wang Q."/>
            <person name="Wei S."/>
            <person name="Zheng Y."/>
            <person name="Lin W."/>
            <person name="Duan Y."/>
            <person name="Cao H."/>
            <person name="Xiong S."/>
            <person name="Wang X."/>
            <person name="Wei L."/>
            <person name="Li C."/>
            <person name="Ma Q."/>
            <person name="Ju M."/>
            <person name="Zhao R."/>
            <person name="Li G."/>
            <person name="Mu C."/>
            <person name="Tian Q."/>
            <person name="Mei H."/>
            <person name="Zhang T."/>
            <person name="Gao T."/>
            <person name="Zhang H."/>
        </authorList>
    </citation>
    <scope>NUCLEOTIDE SEQUENCE</scope>
    <source>
        <strain evidence="2">G02</strain>
    </source>
</reference>
<dbReference type="EMBL" id="JACGWJ010000014">
    <property type="protein sequence ID" value="KAL0373587.1"/>
    <property type="molecule type" value="Genomic_DNA"/>
</dbReference>
<organism evidence="2">
    <name type="scientific">Sesamum radiatum</name>
    <name type="common">Black benniseed</name>
    <dbReference type="NCBI Taxonomy" id="300843"/>
    <lineage>
        <taxon>Eukaryota</taxon>
        <taxon>Viridiplantae</taxon>
        <taxon>Streptophyta</taxon>
        <taxon>Embryophyta</taxon>
        <taxon>Tracheophyta</taxon>
        <taxon>Spermatophyta</taxon>
        <taxon>Magnoliopsida</taxon>
        <taxon>eudicotyledons</taxon>
        <taxon>Gunneridae</taxon>
        <taxon>Pentapetalae</taxon>
        <taxon>asterids</taxon>
        <taxon>lamiids</taxon>
        <taxon>Lamiales</taxon>
        <taxon>Pedaliaceae</taxon>
        <taxon>Sesamum</taxon>
    </lineage>
</organism>
<proteinExistence type="predicted"/>
<feature type="chain" id="PRO_5043351841" evidence="1">
    <location>
        <begin position="19"/>
        <end position="59"/>
    </location>
</feature>
<comment type="caution">
    <text evidence="2">The sequence shown here is derived from an EMBL/GenBank/DDBJ whole genome shotgun (WGS) entry which is preliminary data.</text>
</comment>